<evidence type="ECO:0000259" key="6">
    <source>
        <dbReference type="PROSITE" id="PS51918"/>
    </source>
</evidence>
<evidence type="ECO:0000313" key="7">
    <source>
        <dbReference type="EMBL" id="KGO92659.1"/>
    </source>
</evidence>
<dbReference type="Pfam" id="PF04055">
    <property type="entry name" value="Radical_SAM"/>
    <property type="match status" value="1"/>
</dbReference>
<dbReference type="EMBL" id="JRLY01000008">
    <property type="protein sequence ID" value="KGO92659.1"/>
    <property type="molecule type" value="Genomic_DNA"/>
</dbReference>
<dbReference type="GO" id="GO:0003824">
    <property type="term" value="F:catalytic activity"/>
    <property type="evidence" value="ECO:0007669"/>
    <property type="project" value="InterPro"/>
</dbReference>
<dbReference type="PROSITE" id="PS51918">
    <property type="entry name" value="RADICAL_SAM"/>
    <property type="match status" value="1"/>
</dbReference>
<comment type="caution">
    <text evidence="7">The sequence shown here is derived from an EMBL/GenBank/DDBJ whole genome shotgun (WGS) entry which is preliminary data.</text>
</comment>
<dbReference type="eggNOG" id="COG0535">
    <property type="taxonomic scope" value="Bacteria"/>
</dbReference>
<dbReference type="SFLD" id="SFLDG01067">
    <property type="entry name" value="SPASM/twitch_domain_containing"/>
    <property type="match status" value="1"/>
</dbReference>
<dbReference type="RefSeq" id="WP_026992742.1">
    <property type="nucleotide sequence ID" value="NZ_JRLY01000008.1"/>
</dbReference>
<sequence length="344" mass="40405">MDIYKILKFNQYIKSHRVKFLGLWLLSVLNKRYLSIQMDPVLACNLRCKMCYFSDADFVRKNMKGMFKEDDLEPMATSIFKNALKLQIGCGAEPTLFKHNTRLIQLAKEHKVPYISMITNGNLLEQKDITAFADAGLNEIILSLHGVHKATYEDLMDKGVFEKFHEVMAALTEQKKHTPGLRIRINYTFNKDNFYELEDFFDVYGKYAIDIIQLRPIDKIGETVYDHFSLKTIEQDYARIVGAMKEEVHKRKMTLLYPQSVMRNEQESLKVKTGNDSSFIKPYTYFYISPKFSWKDDFDWRTENFAAWQKRTNWNSTLLKNAFKSRAALDDTNRNMLNYSVDIN</sequence>
<accession>A0A0A2MK78</accession>
<keyword evidence="5" id="KW-0411">Iron-sulfur</keyword>
<dbReference type="CDD" id="cd01335">
    <property type="entry name" value="Radical_SAM"/>
    <property type="match status" value="1"/>
</dbReference>
<dbReference type="PANTHER" id="PTHR11228">
    <property type="entry name" value="RADICAL SAM DOMAIN PROTEIN"/>
    <property type="match status" value="1"/>
</dbReference>
<keyword evidence="3" id="KW-0479">Metal-binding</keyword>
<evidence type="ECO:0000256" key="5">
    <source>
        <dbReference type="ARBA" id="ARBA00023014"/>
    </source>
</evidence>
<evidence type="ECO:0000313" key="8">
    <source>
        <dbReference type="Proteomes" id="UP000030111"/>
    </source>
</evidence>
<keyword evidence="2" id="KW-0949">S-adenosyl-L-methionine</keyword>
<dbReference type="InterPro" id="IPR013785">
    <property type="entry name" value="Aldolase_TIM"/>
</dbReference>
<reference evidence="7 8" key="1">
    <citation type="submission" date="2013-09" db="EMBL/GenBank/DDBJ databases">
        <authorList>
            <person name="Zeng Z."/>
            <person name="Chen C."/>
        </authorList>
    </citation>
    <scope>NUCLEOTIDE SEQUENCE [LARGE SCALE GENOMIC DNA]</scope>
    <source>
        <strain evidence="7 8">WB 4.1-42</strain>
    </source>
</reference>
<dbReference type="SUPFAM" id="SSF102114">
    <property type="entry name" value="Radical SAM enzymes"/>
    <property type="match status" value="1"/>
</dbReference>
<dbReference type="AlphaFoldDB" id="A0A0A2MK78"/>
<name>A0A0A2MK78_9FLAO</name>
<dbReference type="PANTHER" id="PTHR11228:SF7">
    <property type="entry name" value="PQQA PEPTIDE CYCLASE"/>
    <property type="match status" value="1"/>
</dbReference>
<dbReference type="STRING" id="1121898.GCA_000422725_02382"/>
<evidence type="ECO:0000256" key="4">
    <source>
        <dbReference type="ARBA" id="ARBA00023004"/>
    </source>
</evidence>
<keyword evidence="4" id="KW-0408">Iron</keyword>
<dbReference type="InterPro" id="IPR007197">
    <property type="entry name" value="rSAM"/>
</dbReference>
<evidence type="ECO:0000256" key="2">
    <source>
        <dbReference type="ARBA" id="ARBA00022691"/>
    </source>
</evidence>
<dbReference type="Gene3D" id="3.20.20.70">
    <property type="entry name" value="Aldolase class I"/>
    <property type="match status" value="1"/>
</dbReference>
<evidence type="ECO:0000256" key="3">
    <source>
        <dbReference type="ARBA" id="ARBA00022723"/>
    </source>
</evidence>
<evidence type="ECO:0000256" key="1">
    <source>
        <dbReference type="ARBA" id="ARBA00001966"/>
    </source>
</evidence>
<keyword evidence="8" id="KW-1185">Reference proteome</keyword>
<protein>
    <recommendedName>
        <fullName evidence="6">Radical SAM core domain-containing protein</fullName>
    </recommendedName>
</protein>
<feature type="domain" description="Radical SAM core" evidence="6">
    <location>
        <begin position="26"/>
        <end position="250"/>
    </location>
</feature>
<gene>
    <name evidence="7" type="ORF">Q766_11080</name>
</gene>
<dbReference type="InterPro" id="IPR050377">
    <property type="entry name" value="Radical_SAM_PqqE_MftC-like"/>
</dbReference>
<dbReference type="OrthoDB" id="9808591at2"/>
<comment type="cofactor">
    <cofactor evidence="1">
        <name>[4Fe-4S] cluster</name>
        <dbReference type="ChEBI" id="CHEBI:49883"/>
    </cofactor>
</comment>
<dbReference type="GO" id="GO:0046872">
    <property type="term" value="F:metal ion binding"/>
    <property type="evidence" value="ECO:0007669"/>
    <property type="project" value="UniProtKB-KW"/>
</dbReference>
<dbReference type="GO" id="GO:0051536">
    <property type="term" value="F:iron-sulfur cluster binding"/>
    <property type="evidence" value="ECO:0007669"/>
    <property type="project" value="UniProtKB-KW"/>
</dbReference>
<proteinExistence type="predicted"/>
<dbReference type="InterPro" id="IPR058240">
    <property type="entry name" value="rSAM_sf"/>
</dbReference>
<dbReference type="Proteomes" id="UP000030111">
    <property type="component" value="Unassembled WGS sequence"/>
</dbReference>
<organism evidence="7 8">
    <name type="scientific">Flavobacterium subsaxonicum WB 4.1-42 = DSM 21790</name>
    <dbReference type="NCBI Taxonomy" id="1121898"/>
    <lineage>
        <taxon>Bacteria</taxon>
        <taxon>Pseudomonadati</taxon>
        <taxon>Bacteroidota</taxon>
        <taxon>Flavobacteriia</taxon>
        <taxon>Flavobacteriales</taxon>
        <taxon>Flavobacteriaceae</taxon>
        <taxon>Flavobacterium</taxon>
    </lineage>
</organism>
<dbReference type="SFLD" id="SFLDS00029">
    <property type="entry name" value="Radical_SAM"/>
    <property type="match status" value="1"/>
</dbReference>